<dbReference type="SUPFAM" id="SSF53850">
    <property type="entry name" value="Periplasmic binding protein-like II"/>
    <property type="match status" value="1"/>
</dbReference>
<dbReference type="Pfam" id="PF03466">
    <property type="entry name" value="LysR_substrate"/>
    <property type="match status" value="1"/>
</dbReference>
<comment type="similarity">
    <text evidence="1">Belongs to the LysR transcriptional regulatory family.</text>
</comment>
<dbReference type="GO" id="GO:0000976">
    <property type="term" value="F:transcription cis-regulatory region binding"/>
    <property type="evidence" value="ECO:0007669"/>
    <property type="project" value="TreeGrafter"/>
</dbReference>
<name>A0A6M4HBZ8_9PROT</name>
<reference evidence="6 7" key="1">
    <citation type="submission" date="2020-04" db="EMBL/GenBank/DDBJ databases">
        <title>Usitatibacter rugosus gen. nov., sp. nov. and Usitatibacter palustris sp. nov., novel members of Usitatibacteraceae fam. nov. within the order Nitrosomonadales isolated from soil.</title>
        <authorList>
            <person name="Huber K.J."/>
            <person name="Neumann-Schaal M."/>
            <person name="Geppert A."/>
            <person name="Luckner M."/>
            <person name="Wanner G."/>
            <person name="Overmann J."/>
        </authorList>
    </citation>
    <scope>NUCLEOTIDE SEQUENCE [LARGE SCALE GENOMIC DNA]</scope>
    <source>
        <strain evidence="6 7">Swamp67</strain>
    </source>
</reference>
<evidence type="ECO:0000256" key="2">
    <source>
        <dbReference type="ARBA" id="ARBA00023015"/>
    </source>
</evidence>
<dbReference type="GO" id="GO:0003700">
    <property type="term" value="F:DNA-binding transcription factor activity"/>
    <property type="evidence" value="ECO:0007669"/>
    <property type="project" value="InterPro"/>
</dbReference>
<dbReference type="AlphaFoldDB" id="A0A6M4HBZ8"/>
<dbReference type="PROSITE" id="PS50931">
    <property type="entry name" value="HTH_LYSR"/>
    <property type="match status" value="1"/>
</dbReference>
<evidence type="ECO:0000313" key="6">
    <source>
        <dbReference type="EMBL" id="QJR15507.1"/>
    </source>
</evidence>
<dbReference type="InterPro" id="IPR005119">
    <property type="entry name" value="LysR_subst-bd"/>
</dbReference>
<keyword evidence="3" id="KW-0238">DNA-binding</keyword>
<dbReference type="Proteomes" id="UP000503096">
    <property type="component" value="Chromosome"/>
</dbReference>
<sequence>MRSATLRQLRVFAVAAGHLSFSRAAAELHLTAPAVSLQIAELERHAGVALFERLGKRVYLTPAGEAMRRASTAILDQLRALEEELGAQRGVEGGLLNVGVISAGDYFFPTLLSTFCERHERVAVSLSVCNREELLQRLDRNQVDLGIMGLPPEGSEFNAKGFATHPIVVIASPSHRLAGARKVPLSALAKEPYLAREQGSLTRVVMDEAMRRARMKPHIVIEAASNETLKQAVSAGFGIAFMSAHAIGLEVEAKRLVVLDVVDFPIRRPWYCVHRKGKRLPPVALAFEQFLHDEAEPGMLRLLPTALKKYWK</sequence>
<dbReference type="FunFam" id="1.10.10.10:FF:000001">
    <property type="entry name" value="LysR family transcriptional regulator"/>
    <property type="match status" value="1"/>
</dbReference>
<dbReference type="FunCoup" id="A0A6M4HBZ8">
    <property type="interactions" value="151"/>
</dbReference>
<dbReference type="RefSeq" id="WP_171162842.1">
    <property type="nucleotide sequence ID" value="NZ_CP053073.1"/>
</dbReference>
<dbReference type="Gene3D" id="1.10.10.10">
    <property type="entry name" value="Winged helix-like DNA-binding domain superfamily/Winged helix DNA-binding domain"/>
    <property type="match status" value="1"/>
</dbReference>
<keyword evidence="4" id="KW-0804">Transcription</keyword>
<evidence type="ECO:0000313" key="7">
    <source>
        <dbReference type="Proteomes" id="UP000503096"/>
    </source>
</evidence>
<dbReference type="PRINTS" id="PR00039">
    <property type="entry name" value="HTHLYSR"/>
</dbReference>
<evidence type="ECO:0000256" key="4">
    <source>
        <dbReference type="ARBA" id="ARBA00023163"/>
    </source>
</evidence>
<evidence type="ECO:0000259" key="5">
    <source>
        <dbReference type="PROSITE" id="PS50931"/>
    </source>
</evidence>
<dbReference type="InterPro" id="IPR000847">
    <property type="entry name" value="LysR_HTH_N"/>
</dbReference>
<keyword evidence="7" id="KW-1185">Reference proteome</keyword>
<dbReference type="KEGG" id="upl:DSM104440_02328"/>
<accession>A0A6M4HBZ8</accession>
<keyword evidence="2" id="KW-0805">Transcription regulation</keyword>
<dbReference type="InterPro" id="IPR036390">
    <property type="entry name" value="WH_DNA-bd_sf"/>
</dbReference>
<dbReference type="InterPro" id="IPR036388">
    <property type="entry name" value="WH-like_DNA-bd_sf"/>
</dbReference>
<protein>
    <submittedName>
        <fullName evidence="6">HTH-type transcriptional activator CmpR</fullName>
    </submittedName>
</protein>
<evidence type="ECO:0000256" key="1">
    <source>
        <dbReference type="ARBA" id="ARBA00009437"/>
    </source>
</evidence>
<dbReference type="EMBL" id="CP053073">
    <property type="protein sequence ID" value="QJR15507.1"/>
    <property type="molecule type" value="Genomic_DNA"/>
</dbReference>
<dbReference type="Pfam" id="PF00126">
    <property type="entry name" value="HTH_1"/>
    <property type="match status" value="1"/>
</dbReference>
<proteinExistence type="inferred from homology"/>
<dbReference type="Gene3D" id="3.40.190.290">
    <property type="match status" value="1"/>
</dbReference>
<feature type="domain" description="HTH lysR-type" evidence="5">
    <location>
        <begin position="1"/>
        <end position="61"/>
    </location>
</feature>
<dbReference type="PANTHER" id="PTHR30126:SF5">
    <property type="entry name" value="HTH-TYPE TRANSCRIPTIONAL ACTIVATOR CMPR"/>
    <property type="match status" value="1"/>
</dbReference>
<dbReference type="InParanoid" id="A0A6M4HBZ8"/>
<dbReference type="SUPFAM" id="SSF46785">
    <property type="entry name" value="Winged helix' DNA-binding domain"/>
    <property type="match status" value="1"/>
</dbReference>
<organism evidence="6 7">
    <name type="scientific">Usitatibacter palustris</name>
    <dbReference type="NCBI Taxonomy" id="2732487"/>
    <lineage>
        <taxon>Bacteria</taxon>
        <taxon>Pseudomonadati</taxon>
        <taxon>Pseudomonadota</taxon>
        <taxon>Betaproteobacteria</taxon>
        <taxon>Nitrosomonadales</taxon>
        <taxon>Usitatibacteraceae</taxon>
        <taxon>Usitatibacter</taxon>
    </lineage>
</organism>
<dbReference type="PANTHER" id="PTHR30126">
    <property type="entry name" value="HTH-TYPE TRANSCRIPTIONAL REGULATOR"/>
    <property type="match status" value="1"/>
</dbReference>
<gene>
    <name evidence="6" type="primary">cmpR_3</name>
    <name evidence="6" type="ORF">DSM104440_02328</name>
</gene>
<evidence type="ECO:0000256" key="3">
    <source>
        <dbReference type="ARBA" id="ARBA00023125"/>
    </source>
</evidence>